<name>A0ABP1Q4P4_9HEXA</name>
<keyword evidence="2" id="KW-1185">Reference proteome</keyword>
<gene>
    <name evidence="1" type="ORF">ODALV1_LOCUS6815</name>
</gene>
<sequence length="238" mass="27450">MRGFHQQLWVTAALSDEDVPTALTLSFSMREAMSNRKIGVIISPAVSPSFMALVDQCFDIVFPLHENWNKASLPTDQFAKLFTFTLKSFKKCVFLEPTMLIIKNADEIFEEYEDFTRVFFPNGDNSFVFMVKPSVSAFRDIMNALISEKENGASFQHLVKKLTSENDCKNNFFSEKYNHSLSSRNNEDIFIAHLPLDWGMEMDWNKLSVFEQIVFKKYKNIYQNNVLPMLAGCKENVS</sequence>
<accession>A0ABP1Q4P4</accession>
<dbReference type="EMBL" id="CAXLJM020000021">
    <property type="protein sequence ID" value="CAL8087668.1"/>
    <property type="molecule type" value="Genomic_DNA"/>
</dbReference>
<dbReference type="SUPFAM" id="SSF53448">
    <property type="entry name" value="Nucleotide-diphospho-sugar transferases"/>
    <property type="match status" value="1"/>
</dbReference>
<evidence type="ECO:0000313" key="2">
    <source>
        <dbReference type="Proteomes" id="UP001642540"/>
    </source>
</evidence>
<dbReference type="PANTHER" id="PTHR11183">
    <property type="entry name" value="GLYCOGENIN SUBFAMILY MEMBER"/>
    <property type="match status" value="1"/>
</dbReference>
<evidence type="ECO:0000313" key="1">
    <source>
        <dbReference type="EMBL" id="CAL8087668.1"/>
    </source>
</evidence>
<dbReference type="InterPro" id="IPR050587">
    <property type="entry name" value="GNT1/Glycosyltrans_8"/>
</dbReference>
<comment type="caution">
    <text evidence="1">The sequence shown here is derived from an EMBL/GenBank/DDBJ whole genome shotgun (WGS) entry which is preliminary data.</text>
</comment>
<dbReference type="InterPro" id="IPR029044">
    <property type="entry name" value="Nucleotide-diphossugar_trans"/>
</dbReference>
<proteinExistence type="predicted"/>
<dbReference type="Proteomes" id="UP001642540">
    <property type="component" value="Unassembled WGS sequence"/>
</dbReference>
<organism evidence="1 2">
    <name type="scientific">Orchesella dallaii</name>
    <dbReference type="NCBI Taxonomy" id="48710"/>
    <lineage>
        <taxon>Eukaryota</taxon>
        <taxon>Metazoa</taxon>
        <taxon>Ecdysozoa</taxon>
        <taxon>Arthropoda</taxon>
        <taxon>Hexapoda</taxon>
        <taxon>Collembola</taxon>
        <taxon>Entomobryomorpha</taxon>
        <taxon>Entomobryoidea</taxon>
        <taxon>Orchesellidae</taxon>
        <taxon>Orchesellinae</taxon>
        <taxon>Orchesella</taxon>
    </lineage>
</organism>
<protein>
    <submittedName>
        <fullName evidence="1">Uncharacterized protein</fullName>
    </submittedName>
</protein>
<reference evidence="1 2" key="1">
    <citation type="submission" date="2024-08" db="EMBL/GenBank/DDBJ databases">
        <authorList>
            <person name="Cucini C."/>
            <person name="Frati F."/>
        </authorList>
    </citation>
    <scope>NUCLEOTIDE SEQUENCE [LARGE SCALE GENOMIC DNA]</scope>
</reference>
<dbReference type="Gene3D" id="3.90.550.10">
    <property type="entry name" value="Spore Coat Polysaccharide Biosynthesis Protein SpsA, Chain A"/>
    <property type="match status" value="1"/>
</dbReference>